<gene>
    <name evidence="3" type="ORF">CXB77_13715</name>
</gene>
<dbReference type="PANTHER" id="PTHR34039:SF1">
    <property type="entry name" value="UPF0102 PROTEIN YRAN"/>
    <property type="match status" value="1"/>
</dbReference>
<keyword evidence="4" id="KW-1185">Reference proteome</keyword>
<dbReference type="InterPro" id="IPR011335">
    <property type="entry name" value="Restrct_endonuc-II-like"/>
</dbReference>
<name>A0A2S7XNJ2_9GAMM</name>
<dbReference type="InterPro" id="IPR011856">
    <property type="entry name" value="tRNA_endonuc-like_dom_sf"/>
</dbReference>
<comment type="caution">
    <text evidence="3">The sequence shown here is derived from an EMBL/GenBank/DDBJ whole genome shotgun (WGS) entry which is preliminary data.</text>
</comment>
<organism evidence="3 4">
    <name type="scientific">Chromatium okenii</name>
    <dbReference type="NCBI Taxonomy" id="61644"/>
    <lineage>
        <taxon>Bacteria</taxon>
        <taxon>Pseudomonadati</taxon>
        <taxon>Pseudomonadota</taxon>
        <taxon>Gammaproteobacteria</taxon>
        <taxon>Chromatiales</taxon>
        <taxon>Chromatiaceae</taxon>
        <taxon>Chromatium</taxon>
    </lineage>
</organism>
<dbReference type="SUPFAM" id="SSF52980">
    <property type="entry name" value="Restriction endonuclease-like"/>
    <property type="match status" value="1"/>
</dbReference>
<comment type="similarity">
    <text evidence="1 2">Belongs to the UPF0102 family.</text>
</comment>
<dbReference type="EMBL" id="PPGH01000037">
    <property type="protein sequence ID" value="PQJ95300.1"/>
    <property type="molecule type" value="Genomic_DNA"/>
</dbReference>
<dbReference type="CDD" id="cd20736">
    <property type="entry name" value="PoNe_Nuclease"/>
    <property type="match status" value="1"/>
</dbReference>
<sequence>MKRVAALQSKADKAVIGAAMEQLAESFLVAQGLQVLARNHRCRFGELDLIVRDESVLVFVEVRFRRSAQFGGAAASVDRRKQQRLIAAAQDYLQFHPLPLPCRFDVVAISNQHDINWIQHAFIIES</sequence>
<dbReference type="HAMAP" id="MF_00048">
    <property type="entry name" value="UPF0102"/>
    <property type="match status" value="1"/>
</dbReference>
<dbReference type="GO" id="GO:0003676">
    <property type="term" value="F:nucleic acid binding"/>
    <property type="evidence" value="ECO:0007669"/>
    <property type="project" value="InterPro"/>
</dbReference>
<dbReference type="OrthoDB" id="9794876at2"/>
<dbReference type="NCBIfam" id="NF009154">
    <property type="entry name" value="PRK12497.3-3"/>
    <property type="match status" value="1"/>
</dbReference>
<evidence type="ECO:0000256" key="2">
    <source>
        <dbReference type="HAMAP-Rule" id="MF_00048"/>
    </source>
</evidence>
<dbReference type="Gene3D" id="3.40.1350.10">
    <property type="match status" value="1"/>
</dbReference>
<proteinExistence type="inferred from homology"/>
<evidence type="ECO:0000313" key="3">
    <source>
        <dbReference type="EMBL" id="PQJ95300.1"/>
    </source>
</evidence>
<evidence type="ECO:0000256" key="1">
    <source>
        <dbReference type="ARBA" id="ARBA00006738"/>
    </source>
</evidence>
<dbReference type="Pfam" id="PF02021">
    <property type="entry name" value="UPF0102"/>
    <property type="match status" value="1"/>
</dbReference>
<accession>A0A2S7XNJ2</accession>
<dbReference type="Proteomes" id="UP000239936">
    <property type="component" value="Unassembled WGS sequence"/>
</dbReference>
<dbReference type="NCBIfam" id="TIGR00252">
    <property type="entry name" value="YraN family protein"/>
    <property type="match status" value="1"/>
</dbReference>
<dbReference type="NCBIfam" id="NF009150">
    <property type="entry name" value="PRK12497.1-3"/>
    <property type="match status" value="1"/>
</dbReference>
<dbReference type="RefSeq" id="WP_105074348.1">
    <property type="nucleotide sequence ID" value="NZ_PPGH01000037.1"/>
</dbReference>
<dbReference type="AlphaFoldDB" id="A0A2S7XNJ2"/>
<dbReference type="PANTHER" id="PTHR34039">
    <property type="entry name" value="UPF0102 PROTEIN YRAN"/>
    <property type="match status" value="1"/>
</dbReference>
<protein>
    <recommendedName>
        <fullName evidence="2">UPF0102 protein CXB77_13715</fullName>
    </recommendedName>
</protein>
<reference evidence="3 4" key="1">
    <citation type="submission" date="2018-01" db="EMBL/GenBank/DDBJ databases">
        <title>The complete genome sequence of Chromatium okenii LaCa, a purple sulfur bacterium with a turbulent life.</title>
        <authorList>
            <person name="Luedin S.M."/>
            <person name="Liechti N."/>
            <person name="Storelli N."/>
            <person name="Danza F."/>
            <person name="Wittwer M."/>
            <person name="Pothier J.F."/>
            <person name="Tonolla M.A."/>
        </authorList>
    </citation>
    <scope>NUCLEOTIDE SEQUENCE [LARGE SCALE GENOMIC DNA]</scope>
    <source>
        <strain evidence="3 4">LaCa</strain>
    </source>
</reference>
<dbReference type="InterPro" id="IPR003509">
    <property type="entry name" value="UPF0102_YraN-like"/>
</dbReference>
<evidence type="ECO:0000313" key="4">
    <source>
        <dbReference type="Proteomes" id="UP000239936"/>
    </source>
</evidence>